<dbReference type="Proteomes" id="UP001138894">
    <property type="component" value="Unassembled WGS sequence"/>
</dbReference>
<dbReference type="GO" id="GO:0016740">
    <property type="term" value="F:transferase activity"/>
    <property type="evidence" value="ECO:0007669"/>
    <property type="project" value="UniProtKB-KW"/>
</dbReference>
<dbReference type="AlphaFoldDB" id="A0A9X1JR07"/>
<comment type="caution">
    <text evidence="1">The sequence shown here is derived from an EMBL/GenBank/DDBJ whole genome shotgun (WGS) entry which is preliminary data.</text>
</comment>
<accession>A0A9X1JR07</accession>
<dbReference type="RefSeq" id="WP_218544694.1">
    <property type="nucleotide sequence ID" value="NZ_JAGSPD010000002.1"/>
</dbReference>
<keyword evidence="2" id="KW-1185">Reference proteome</keyword>
<evidence type="ECO:0000313" key="2">
    <source>
        <dbReference type="Proteomes" id="UP001138894"/>
    </source>
</evidence>
<protein>
    <submittedName>
        <fullName evidence="1">Glycosyl transferase</fullName>
    </submittedName>
</protein>
<organism evidence="1 2">
    <name type="scientific">Winogradskyella luteola</name>
    <dbReference type="NCBI Taxonomy" id="2828330"/>
    <lineage>
        <taxon>Bacteria</taxon>
        <taxon>Pseudomonadati</taxon>
        <taxon>Bacteroidota</taxon>
        <taxon>Flavobacteriia</taxon>
        <taxon>Flavobacteriales</taxon>
        <taxon>Flavobacteriaceae</taxon>
        <taxon>Winogradskyella</taxon>
    </lineage>
</organism>
<reference evidence="1" key="1">
    <citation type="submission" date="2021-04" db="EMBL/GenBank/DDBJ databases">
        <authorList>
            <person name="Pira H."/>
            <person name="Risdian C."/>
            <person name="Wink J."/>
        </authorList>
    </citation>
    <scope>NUCLEOTIDE SEQUENCE</scope>
    <source>
        <strain evidence="1">WHY3</strain>
    </source>
</reference>
<dbReference type="InterPro" id="IPR029465">
    <property type="entry name" value="ATPgrasp_TupA"/>
</dbReference>
<dbReference type="Pfam" id="PF14305">
    <property type="entry name" value="ATPgrasp_TupA"/>
    <property type="match status" value="1"/>
</dbReference>
<keyword evidence="1" id="KW-0808">Transferase</keyword>
<sequence>MKKMRQAISGFYRETDLGYLMLKPFYKAYELGLRLVSDKFIIKNSFKKHMGYSIDLDNPLTLNEKINWLKLYERKELHTKVADKYKVRDYIERTIGGEYLIPLLFHTKDARDIKKKNLPDTEFIIKTNHNSSGGIIVRDKSKVKWKKVRKKLKRLMNENHYYSTREWQYKNIEPRIVVEKLLTYSDGSIPEDFKLHCFNGKLAFIMVDLGRHSDKRYRNIYDKEWNLLPCNWGRPNGDDVERPSNLEEMIQLAEKIAKDFIYVRVDFYSVRGKTYFGELTFHHASGLQKFFQKEWDYKFGKQLNIKKFDE</sequence>
<evidence type="ECO:0000313" key="1">
    <source>
        <dbReference type="EMBL" id="MBV7268147.1"/>
    </source>
</evidence>
<proteinExistence type="predicted"/>
<dbReference type="EMBL" id="JAGSPD010000002">
    <property type="protein sequence ID" value="MBV7268147.1"/>
    <property type="molecule type" value="Genomic_DNA"/>
</dbReference>
<gene>
    <name evidence="1" type="ORF">KCG49_02950</name>
</gene>
<name>A0A9X1JR07_9FLAO</name>